<dbReference type="PANTHER" id="PTHR42887:SF2">
    <property type="entry name" value="OS12G0638800 PROTEIN"/>
    <property type="match status" value="1"/>
</dbReference>
<dbReference type="Proteomes" id="UP000477083">
    <property type="component" value="Unassembled WGS sequence"/>
</dbReference>
<reference evidence="6 7" key="1">
    <citation type="submission" date="2020-01" db="EMBL/GenBank/DDBJ databases">
        <title>Frigidibacter albus SP32T (=CGMCC 1.13995T).</title>
        <authorList>
            <person name="Liao X."/>
        </authorList>
    </citation>
    <scope>NUCLEOTIDE SEQUENCE [LARGE SCALE GENOMIC DNA]</scope>
    <source>
        <strain evidence="6 7">SP32</strain>
    </source>
</reference>
<feature type="domain" description="RsdA/BaiN/AoA(So)-like insert" evidence="5">
    <location>
        <begin position="188"/>
        <end position="339"/>
    </location>
</feature>
<dbReference type="PRINTS" id="PR00368">
    <property type="entry name" value="FADPNR"/>
</dbReference>
<evidence type="ECO:0000313" key="6">
    <source>
        <dbReference type="EMBL" id="MZQ88620.1"/>
    </source>
</evidence>
<dbReference type="RefSeq" id="WP_161344403.1">
    <property type="nucleotide sequence ID" value="NZ_BMGW01000003.1"/>
</dbReference>
<evidence type="ECO:0000256" key="3">
    <source>
        <dbReference type="ARBA" id="ARBA00022827"/>
    </source>
</evidence>
<dbReference type="InterPro" id="IPR036188">
    <property type="entry name" value="FAD/NAD-bd_sf"/>
</dbReference>
<dbReference type="Pfam" id="PF03486">
    <property type="entry name" value="HI0933_like"/>
    <property type="match status" value="1"/>
</dbReference>
<evidence type="ECO:0000259" key="4">
    <source>
        <dbReference type="Pfam" id="PF03486"/>
    </source>
</evidence>
<dbReference type="Pfam" id="PF22780">
    <property type="entry name" value="HI0933_like_1st"/>
    <property type="match status" value="1"/>
</dbReference>
<dbReference type="AlphaFoldDB" id="A0A6L8VHD8"/>
<gene>
    <name evidence="6" type="ORF">GS660_05875</name>
</gene>
<dbReference type="EMBL" id="WWNR01000003">
    <property type="protein sequence ID" value="MZQ88620.1"/>
    <property type="molecule type" value="Genomic_DNA"/>
</dbReference>
<dbReference type="Gene3D" id="3.50.50.60">
    <property type="entry name" value="FAD/NAD(P)-binding domain"/>
    <property type="match status" value="1"/>
</dbReference>
<dbReference type="Gene3D" id="2.40.30.10">
    <property type="entry name" value="Translation factors"/>
    <property type="match status" value="1"/>
</dbReference>
<dbReference type="PRINTS" id="PR00411">
    <property type="entry name" value="PNDRDTASEI"/>
</dbReference>
<comment type="caution">
    <text evidence="6">The sequence shown here is derived from an EMBL/GenBank/DDBJ whole genome shotgun (WGS) entry which is preliminary data.</text>
</comment>
<dbReference type="InterPro" id="IPR057661">
    <property type="entry name" value="RsdA/BaiN/AoA(So)_Rossmann"/>
</dbReference>
<dbReference type="PANTHER" id="PTHR42887">
    <property type="entry name" value="OS12G0638800 PROTEIN"/>
    <property type="match status" value="1"/>
</dbReference>
<name>A0A6L8VHD8_9RHOB</name>
<dbReference type="InterPro" id="IPR004792">
    <property type="entry name" value="BaiN-like"/>
</dbReference>
<dbReference type="NCBIfam" id="TIGR00275">
    <property type="entry name" value="aminoacetone oxidase family FAD-binding enzyme"/>
    <property type="match status" value="1"/>
</dbReference>
<keyword evidence="2" id="KW-0285">Flavoprotein</keyword>
<feature type="domain" description="RsdA/BaiN/AoA(So)-like Rossmann fold-like" evidence="4">
    <location>
        <begin position="5"/>
        <end position="392"/>
    </location>
</feature>
<dbReference type="InterPro" id="IPR055178">
    <property type="entry name" value="RsdA/BaiN/AoA(So)-like_dom"/>
</dbReference>
<protein>
    <submittedName>
        <fullName evidence="6">Aminoacetone oxidase family FAD-binding enzyme</fullName>
    </submittedName>
</protein>
<dbReference type="InterPro" id="IPR023166">
    <property type="entry name" value="BaiN-like_dom_sf"/>
</dbReference>
<comment type="cofactor">
    <cofactor evidence="1">
        <name>FAD</name>
        <dbReference type="ChEBI" id="CHEBI:57692"/>
    </cofactor>
</comment>
<organism evidence="6 7">
    <name type="scientific">Frigidibacter albus</name>
    <dbReference type="NCBI Taxonomy" id="1465486"/>
    <lineage>
        <taxon>Bacteria</taxon>
        <taxon>Pseudomonadati</taxon>
        <taxon>Pseudomonadota</taxon>
        <taxon>Alphaproteobacteria</taxon>
        <taxon>Rhodobacterales</taxon>
        <taxon>Paracoccaceae</taxon>
        <taxon>Frigidibacter</taxon>
    </lineage>
</organism>
<evidence type="ECO:0000256" key="2">
    <source>
        <dbReference type="ARBA" id="ARBA00022630"/>
    </source>
</evidence>
<evidence type="ECO:0000256" key="1">
    <source>
        <dbReference type="ARBA" id="ARBA00001974"/>
    </source>
</evidence>
<proteinExistence type="predicted"/>
<sequence>METADVLILGAGAAGLFAAAEAGRRGRRVIVLDHAVRPGEKIRISGGGRCNFTNLSTAPERFLSKNPRFALSALRRFTPQDFIARIDAAGIAWHEKTLGQLFCDGKATQIVDMLLTGAARAGAQLVTGAEIGAVRREGGRFTVESSRGSFAGDSLIVATGGKSIPKIGASGLGYKVAEQFGLPVLETRPGLVPLTFAEQELERLRPLAGVSVSARVMSGKTGFDEALLFTHRGLSGPAVLQVSSYWREGLPITVDLARGQDVAAALKAARGAAGRVALQSALARLLPEKVAALALAEAGLDGGNRLADQGNPVLERLAAGIHAWVLRPVGTEGYRTAEVTLGGVETDALDARTMEAKPVPGLYFVGEVVDVTGWLGGYNFQWAWSSGWAAGQVA</sequence>
<keyword evidence="7" id="KW-1185">Reference proteome</keyword>
<keyword evidence="3" id="KW-0274">FAD</keyword>
<accession>A0A6L8VHD8</accession>
<dbReference type="SUPFAM" id="SSF51905">
    <property type="entry name" value="FAD/NAD(P)-binding domain"/>
    <property type="match status" value="1"/>
</dbReference>
<dbReference type="SUPFAM" id="SSF160996">
    <property type="entry name" value="HI0933 insert domain-like"/>
    <property type="match status" value="1"/>
</dbReference>
<dbReference type="Gene3D" id="1.10.8.260">
    <property type="entry name" value="HI0933 insert domain-like"/>
    <property type="match status" value="1"/>
</dbReference>
<evidence type="ECO:0000313" key="7">
    <source>
        <dbReference type="Proteomes" id="UP000477083"/>
    </source>
</evidence>
<dbReference type="OrthoDB" id="9773233at2"/>
<evidence type="ECO:0000259" key="5">
    <source>
        <dbReference type="Pfam" id="PF22780"/>
    </source>
</evidence>